<name>A0ABN8YW08_RANTA</name>
<gene>
    <name evidence="1" type="ORF">MRATA1EN1_LOCUS13575</name>
</gene>
<evidence type="ECO:0000313" key="1">
    <source>
        <dbReference type="EMBL" id="CAI9164613.1"/>
    </source>
</evidence>
<dbReference type="EMBL" id="OX459959">
    <property type="protein sequence ID" value="CAI9164613.1"/>
    <property type="molecule type" value="Genomic_DNA"/>
</dbReference>
<sequence length="130" mass="14709">MPSFSILNRGREVFYIHCLLGWHILLHQLLINMISSRPILEGIPAEDSKHVARSCVYRLEPFIWGTGAGRFESQPQVTGGTSVHSQFTHVACKAAKMLPASSVFIHFNNFKNPNFDLVNKKNKRTFSTHS</sequence>
<reference evidence="1" key="1">
    <citation type="submission" date="2023-04" db="EMBL/GenBank/DDBJ databases">
        <authorList>
            <consortium name="ELIXIR-Norway"/>
        </authorList>
    </citation>
    <scope>NUCLEOTIDE SEQUENCE [LARGE SCALE GENOMIC DNA]</scope>
</reference>
<accession>A0ABN8YW08</accession>
<evidence type="ECO:0000313" key="2">
    <source>
        <dbReference type="Proteomes" id="UP001176941"/>
    </source>
</evidence>
<protein>
    <submittedName>
        <fullName evidence="1">Uncharacterized protein</fullName>
    </submittedName>
</protein>
<proteinExistence type="predicted"/>
<dbReference type="Proteomes" id="UP001176941">
    <property type="component" value="Chromosome 23"/>
</dbReference>
<keyword evidence="2" id="KW-1185">Reference proteome</keyword>
<organism evidence="1 2">
    <name type="scientific">Rangifer tarandus platyrhynchus</name>
    <name type="common">Svalbard reindeer</name>
    <dbReference type="NCBI Taxonomy" id="3082113"/>
    <lineage>
        <taxon>Eukaryota</taxon>
        <taxon>Metazoa</taxon>
        <taxon>Chordata</taxon>
        <taxon>Craniata</taxon>
        <taxon>Vertebrata</taxon>
        <taxon>Euteleostomi</taxon>
        <taxon>Mammalia</taxon>
        <taxon>Eutheria</taxon>
        <taxon>Laurasiatheria</taxon>
        <taxon>Artiodactyla</taxon>
        <taxon>Ruminantia</taxon>
        <taxon>Pecora</taxon>
        <taxon>Cervidae</taxon>
        <taxon>Odocoileinae</taxon>
        <taxon>Rangifer</taxon>
    </lineage>
</organism>